<comment type="caution">
    <text evidence="1">The sequence shown here is derived from an EMBL/GenBank/DDBJ whole genome shotgun (WGS) entry which is preliminary data.</text>
</comment>
<organism evidence="1 2">
    <name type="scientific">Araneus ventricosus</name>
    <name type="common">Orbweaver spider</name>
    <name type="synonym">Epeira ventricosa</name>
    <dbReference type="NCBI Taxonomy" id="182803"/>
    <lineage>
        <taxon>Eukaryota</taxon>
        <taxon>Metazoa</taxon>
        <taxon>Ecdysozoa</taxon>
        <taxon>Arthropoda</taxon>
        <taxon>Chelicerata</taxon>
        <taxon>Arachnida</taxon>
        <taxon>Araneae</taxon>
        <taxon>Araneomorphae</taxon>
        <taxon>Entelegynae</taxon>
        <taxon>Araneoidea</taxon>
        <taxon>Araneidae</taxon>
        <taxon>Araneus</taxon>
    </lineage>
</organism>
<keyword evidence="2" id="KW-1185">Reference proteome</keyword>
<proteinExistence type="predicted"/>
<accession>A0A4Y2BC99</accession>
<dbReference type="EMBL" id="BGPR01000064">
    <property type="protein sequence ID" value="GBL89397.1"/>
    <property type="molecule type" value="Genomic_DNA"/>
</dbReference>
<reference evidence="1 2" key="1">
    <citation type="journal article" date="2019" name="Sci. Rep.">
        <title>Orb-weaving spider Araneus ventricosus genome elucidates the spidroin gene catalogue.</title>
        <authorList>
            <person name="Kono N."/>
            <person name="Nakamura H."/>
            <person name="Ohtoshi R."/>
            <person name="Moran D.A.P."/>
            <person name="Shinohara A."/>
            <person name="Yoshida Y."/>
            <person name="Fujiwara M."/>
            <person name="Mori M."/>
            <person name="Tomita M."/>
            <person name="Arakawa K."/>
        </authorList>
    </citation>
    <scope>NUCLEOTIDE SEQUENCE [LARGE SCALE GENOMIC DNA]</scope>
</reference>
<dbReference type="Proteomes" id="UP000499080">
    <property type="component" value="Unassembled WGS sequence"/>
</dbReference>
<evidence type="ECO:0000313" key="2">
    <source>
        <dbReference type="Proteomes" id="UP000499080"/>
    </source>
</evidence>
<protein>
    <submittedName>
        <fullName evidence="1">Uncharacterized protein</fullName>
    </submittedName>
</protein>
<gene>
    <name evidence="1" type="ORF">AVEN_225909_1</name>
</gene>
<sequence>MKETHFCGVLSPLMSLVHEPTSLNESANRMNDVSEVRHVHRKSDMKQVGKRLSLVPTADGLSKWHRYALAGVHIKRCCNEWDSFLQRIVAIDEPCTRAYEVE</sequence>
<evidence type="ECO:0000313" key="1">
    <source>
        <dbReference type="EMBL" id="GBL89397.1"/>
    </source>
</evidence>
<name>A0A4Y2BC99_ARAVE</name>
<dbReference type="AlphaFoldDB" id="A0A4Y2BC99"/>